<accession>A0A0M4FQ56</accession>
<dbReference type="InterPro" id="IPR017853">
    <property type="entry name" value="GH"/>
</dbReference>
<dbReference type="BRENDA" id="3.2.1.4">
    <property type="organism ID" value="15721"/>
</dbReference>
<dbReference type="InterPro" id="IPR001547">
    <property type="entry name" value="Glyco_hydro_5"/>
</dbReference>
<proteinExistence type="inferred from homology"/>
<dbReference type="PANTHER" id="PTHR31297">
    <property type="entry name" value="GLUCAN ENDO-1,6-BETA-GLUCOSIDASE B"/>
    <property type="match status" value="1"/>
</dbReference>
<evidence type="ECO:0000256" key="1">
    <source>
        <dbReference type="ARBA" id="ARBA00022729"/>
    </source>
</evidence>
<evidence type="ECO:0000313" key="7">
    <source>
        <dbReference type="EMBL" id="ALC76666.1"/>
    </source>
</evidence>
<organism evidence="7">
    <name type="scientific">Photobacterium panuliri</name>
    <dbReference type="NCBI Taxonomy" id="1340529"/>
    <lineage>
        <taxon>Bacteria</taxon>
        <taxon>Pseudomonadati</taxon>
        <taxon>Pseudomonadota</taxon>
        <taxon>Gammaproteobacteria</taxon>
        <taxon>Vibrionales</taxon>
        <taxon>Vibrionaceae</taxon>
        <taxon>Photobacterium</taxon>
    </lineage>
</organism>
<dbReference type="SUPFAM" id="SSF51445">
    <property type="entry name" value="(Trans)glycosidases"/>
    <property type="match status" value="1"/>
</dbReference>
<dbReference type="GO" id="GO:0005576">
    <property type="term" value="C:extracellular region"/>
    <property type="evidence" value="ECO:0007669"/>
    <property type="project" value="TreeGrafter"/>
</dbReference>
<keyword evidence="1" id="KW-0732">Signal</keyword>
<protein>
    <submittedName>
        <fullName evidence="7">Cellulase</fullName>
    </submittedName>
</protein>
<dbReference type="InterPro" id="IPR050386">
    <property type="entry name" value="Glycosyl_hydrolase_5"/>
</dbReference>
<dbReference type="Gene3D" id="3.20.20.80">
    <property type="entry name" value="Glycosidases"/>
    <property type="match status" value="1"/>
</dbReference>
<evidence type="ECO:0000256" key="5">
    <source>
        <dbReference type="SAM" id="Phobius"/>
    </source>
</evidence>
<keyword evidence="5" id="KW-0472">Membrane</keyword>
<dbReference type="GO" id="GO:0008422">
    <property type="term" value="F:beta-glucosidase activity"/>
    <property type="evidence" value="ECO:0007669"/>
    <property type="project" value="TreeGrafter"/>
</dbReference>
<reference evidence="7" key="1">
    <citation type="journal article" date="2016" name="Appl. Biochem. Biotechnol.">
        <title>Cloning, Overexpression, and Characterization of Halostable, Solvent-Tolerant Novel ?-Endoglucanase from a Marine Bacterium Photobacterium panuliri LBS5(T) (DSM 27646(T)).</title>
        <authorList>
            <person name="Deep K."/>
            <person name="Poddar A."/>
            <person name="Das S.K."/>
        </authorList>
    </citation>
    <scope>NUCLEOTIDE SEQUENCE</scope>
    <source>
        <strain evidence="7">LBS5T</strain>
    </source>
</reference>
<feature type="domain" description="Glycoside hydrolase family 5" evidence="6">
    <location>
        <begin position="71"/>
        <end position="383"/>
    </location>
</feature>
<dbReference type="PANTHER" id="PTHR31297:SF17">
    <property type="entry name" value="ENDOGLUCANASE"/>
    <property type="match status" value="1"/>
</dbReference>
<sequence length="442" mass="49604">MACFYIFYIWSYLWLFICLQLFLVNTTTERLEMNNKIFLKDSEKTLTPVEKYGYLSINDDGLIYSESAKEVVQLKGLSFHGLGFGPEDPAVNPVGPKEFANRKAVINLAQMLKADIVRAPVYVDEWGGFFHTATGDDEKYSNQSVNRDNLYGRVAAIISGAVEAGLYVVIDWHILNVTIPDEAVGNSGAEAYHKTKYWQSKYSSYAPVDPDYPDIYEDTVHFFANMSRTYGDLPNVIFELANEPSKATLVESYEDWHNYVEPWAKEMIEVIRANDPDPDHPNLISVGTPTWSQYVGVAAESSIEDANVMYNAHIYAGSHLYPSGPNDKTLSEGERIRDEIIIARKAGKAVFISEWGSTTADGAATPDREQAMLWDEFFNHEGDANTPTMLLSSCYWNISSKDEASSIFNPDVVDPIGPWVSSNLSESGEIIRDILLNHTEED</sequence>
<evidence type="ECO:0000256" key="2">
    <source>
        <dbReference type="ARBA" id="ARBA00022801"/>
    </source>
</evidence>
<keyword evidence="3 4" id="KW-0326">Glycosidase</keyword>
<keyword evidence="5" id="KW-0812">Transmembrane</keyword>
<evidence type="ECO:0000259" key="6">
    <source>
        <dbReference type="Pfam" id="PF00150"/>
    </source>
</evidence>
<keyword evidence="5" id="KW-1133">Transmembrane helix</keyword>
<dbReference type="GO" id="GO:0009251">
    <property type="term" value="P:glucan catabolic process"/>
    <property type="evidence" value="ECO:0007669"/>
    <property type="project" value="TreeGrafter"/>
</dbReference>
<keyword evidence="2 4" id="KW-0378">Hydrolase</keyword>
<comment type="similarity">
    <text evidence="4">Belongs to the glycosyl hydrolase 5 (cellulase A) family.</text>
</comment>
<evidence type="ECO:0000256" key="4">
    <source>
        <dbReference type="RuleBase" id="RU361153"/>
    </source>
</evidence>
<name>A0A0M4FQ56_9GAMM</name>
<feature type="transmembrane region" description="Helical" evidence="5">
    <location>
        <begin position="6"/>
        <end position="24"/>
    </location>
</feature>
<evidence type="ECO:0000256" key="3">
    <source>
        <dbReference type="ARBA" id="ARBA00023295"/>
    </source>
</evidence>
<dbReference type="GO" id="GO:0009986">
    <property type="term" value="C:cell surface"/>
    <property type="evidence" value="ECO:0007669"/>
    <property type="project" value="TreeGrafter"/>
</dbReference>
<dbReference type="Pfam" id="PF00150">
    <property type="entry name" value="Cellulase"/>
    <property type="match status" value="1"/>
</dbReference>
<dbReference type="AlphaFoldDB" id="A0A0M4FQ56"/>
<dbReference type="EMBL" id="KT336365">
    <property type="protein sequence ID" value="ALC76666.1"/>
    <property type="molecule type" value="Genomic_DNA"/>
</dbReference>